<dbReference type="SUPFAM" id="SSF51735">
    <property type="entry name" value="NAD(P)-binding Rossmann-fold domains"/>
    <property type="match status" value="1"/>
</dbReference>
<protein>
    <recommendedName>
        <fullName evidence="2">Zinc-type alcohol dehydrogenase-like protein</fullName>
    </recommendedName>
</protein>
<evidence type="ECO:0000256" key="2">
    <source>
        <dbReference type="RuleBase" id="RU364000"/>
    </source>
</evidence>
<dbReference type="GO" id="GO:0016491">
    <property type="term" value="F:oxidoreductase activity"/>
    <property type="evidence" value="ECO:0007669"/>
    <property type="project" value="UniProtKB-KW"/>
</dbReference>
<dbReference type="NCBIfam" id="TIGR02817">
    <property type="entry name" value="adh_fam_1"/>
    <property type="match status" value="1"/>
</dbReference>
<dbReference type="RefSeq" id="WP_078000724.1">
    <property type="nucleotide sequence ID" value="NZ_MRUL01000001.1"/>
</dbReference>
<dbReference type="Proteomes" id="UP000190667">
    <property type="component" value="Unassembled WGS sequence"/>
</dbReference>
<keyword evidence="1" id="KW-0521">NADP</keyword>
<dbReference type="InterPro" id="IPR020843">
    <property type="entry name" value="ER"/>
</dbReference>
<evidence type="ECO:0000259" key="3">
    <source>
        <dbReference type="SMART" id="SM00829"/>
    </source>
</evidence>
<dbReference type="InterPro" id="IPR011032">
    <property type="entry name" value="GroES-like_sf"/>
</dbReference>
<evidence type="ECO:0000313" key="5">
    <source>
        <dbReference type="Proteomes" id="UP000190667"/>
    </source>
</evidence>
<dbReference type="CDD" id="cd08252">
    <property type="entry name" value="AL_MDR"/>
    <property type="match status" value="1"/>
</dbReference>
<comment type="similarity">
    <text evidence="2">Belongs to the zinc-containing alcohol dehydrogenase family. Quinone oxidoreductase subfamily.</text>
</comment>
<organism evidence="4 5">
    <name type="scientific">Izhakiella australiensis</name>
    <dbReference type="NCBI Taxonomy" id="1926881"/>
    <lineage>
        <taxon>Bacteria</taxon>
        <taxon>Pseudomonadati</taxon>
        <taxon>Pseudomonadota</taxon>
        <taxon>Gammaproteobacteria</taxon>
        <taxon>Enterobacterales</taxon>
        <taxon>Erwiniaceae</taxon>
        <taxon>Izhakiella</taxon>
    </lineage>
</organism>
<keyword evidence="2" id="KW-0479">Metal-binding</keyword>
<dbReference type="PANTHER" id="PTHR44154">
    <property type="entry name" value="QUINONE OXIDOREDUCTASE"/>
    <property type="match status" value="1"/>
</dbReference>
<dbReference type="STRING" id="1926881.BTJ39_00600"/>
<comment type="caution">
    <text evidence="4">The sequence shown here is derived from an EMBL/GenBank/DDBJ whole genome shotgun (WGS) entry which is preliminary data.</text>
</comment>
<sequence length="336" mass="36890">MKTYGFYQALPLDHADSLVEIDMPDQQPGEHDLLIDVKAIAINPVDVKVRANSQPAAGEYRIPGWDAAGIVLATGSKVSRFKPGDRVWYAGAMRRHGSYSPQQLVDERLVGAMPQTLDFAEAASLPLTAITAWELLFDRLQVQHCDPVEAGVLLILGAAGGVGSVLLQLARELTGLTVIGTASRPASQQWVRERGAHHVISHAEPLRPQLEALGINEVTHVVGLNNSQAYLTQIVDILRPEGQFALIDDPKTLDIAPFKLKSLSVHWELMFTRSIFQTDSQVKQHQLLNKLALLVDQGRIRPTLTEKLQGINLETLKKAHALVEKGDMLGKVVLTR</sequence>
<dbReference type="EMBL" id="MRUL01000001">
    <property type="protein sequence ID" value="OON41701.1"/>
    <property type="molecule type" value="Genomic_DNA"/>
</dbReference>
<dbReference type="InterPro" id="IPR013154">
    <property type="entry name" value="ADH-like_N"/>
</dbReference>
<dbReference type="PANTHER" id="PTHR44154:SF1">
    <property type="entry name" value="QUINONE OXIDOREDUCTASE"/>
    <property type="match status" value="1"/>
</dbReference>
<reference evidence="4 5" key="1">
    <citation type="submission" date="2016-12" db="EMBL/GenBank/DDBJ databases">
        <title>Izhakiella australiana sp. nov. of genus Izhakiella isolated from Australian desert.</title>
        <authorList>
            <person name="Ji M."/>
        </authorList>
    </citation>
    <scope>NUCLEOTIDE SEQUENCE [LARGE SCALE GENOMIC DNA]</scope>
    <source>
        <strain evidence="4 5">D4N98</strain>
    </source>
</reference>
<evidence type="ECO:0000256" key="1">
    <source>
        <dbReference type="ARBA" id="ARBA00022857"/>
    </source>
</evidence>
<dbReference type="InterPro" id="IPR014182">
    <property type="entry name" value="ADH_Zn_typ-1"/>
</dbReference>
<evidence type="ECO:0000313" key="4">
    <source>
        <dbReference type="EMBL" id="OON41701.1"/>
    </source>
</evidence>
<keyword evidence="2" id="KW-0560">Oxidoreductase</keyword>
<dbReference type="GO" id="GO:0008270">
    <property type="term" value="F:zinc ion binding"/>
    <property type="evidence" value="ECO:0007669"/>
    <property type="project" value="InterPro"/>
</dbReference>
<dbReference type="SMART" id="SM00829">
    <property type="entry name" value="PKS_ER"/>
    <property type="match status" value="1"/>
</dbReference>
<gene>
    <name evidence="4" type="ORF">BTJ39_00600</name>
</gene>
<dbReference type="AlphaFoldDB" id="A0A1S8YR79"/>
<dbReference type="OrthoDB" id="9785812at2"/>
<dbReference type="Gene3D" id="3.40.50.720">
    <property type="entry name" value="NAD(P)-binding Rossmann-like Domain"/>
    <property type="match status" value="1"/>
</dbReference>
<dbReference type="SUPFAM" id="SSF50129">
    <property type="entry name" value="GroES-like"/>
    <property type="match status" value="1"/>
</dbReference>
<dbReference type="Pfam" id="PF08240">
    <property type="entry name" value="ADH_N"/>
    <property type="match status" value="1"/>
</dbReference>
<dbReference type="Pfam" id="PF13602">
    <property type="entry name" value="ADH_zinc_N_2"/>
    <property type="match status" value="1"/>
</dbReference>
<keyword evidence="5" id="KW-1185">Reference proteome</keyword>
<dbReference type="InterPro" id="IPR036291">
    <property type="entry name" value="NAD(P)-bd_dom_sf"/>
</dbReference>
<feature type="domain" description="Enoyl reductase (ER)" evidence="3">
    <location>
        <begin position="13"/>
        <end position="334"/>
    </location>
</feature>
<accession>A0A1S8YR79</accession>
<keyword evidence="2" id="KW-0862">Zinc</keyword>
<name>A0A1S8YR79_9GAMM</name>
<proteinExistence type="inferred from homology"/>
<dbReference type="InterPro" id="IPR051603">
    <property type="entry name" value="Zinc-ADH_QOR/CCCR"/>
</dbReference>
<dbReference type="Gene3D" id="3.90.180.10">
    <property type="entry name" value="Medium-chain alcohol dehydrogenases, catalytic domain"/>
    <property type="match status" value="1"/>
</dbReference>